<dbReference type="EMBL" id="AP011735">
    <property type="protein sequence ID" value="BAL56021.1"/>
    <property type="molecule type" value="Genomic_DNA"/>
</dbReference>
<accession>H5SIN5</accession>
<evidence type="ECO:0000313" key="14">
    <source>
        <dbReference type="EMBL" id="BAL56021.1"/>
    </source>
</evidence>
<dbReference type="Gene3D" id="3.90.550.10">
    <property type="entry name" value="Spore Coat Polysaccharide Biosynthesis Protein SpsA, Chain A"/>
    <property type="match status" value="1"/>
</dbReference>
<name>H5SIN5_9BACT</name>
<dbReference type="InterPro" id="IPR035518">
    <property type="entry name" value="DPG_synthase"/>
</dbReference>
<protein>
    <recommendedName>
        <fullName evidence="4">dolichyl-phosphate beta-glucosyltransferase</fullName>
        <ecNumber evidence="4">2.4.1.117</ecNumber>
    </recommendedName>
</protein>
<evidence type="ECO:0000256" key="7">
    <source>
        <dbReference type="ARBA" id="ARBA00022692"/>
    </source>
</evidence>
<dbReference type="EC" id="2.4.1.117" evidence="4"/>
<dbReference type="CDD" id="cd04188">
    <property type="entry name" value="DPG_synthase"/>
    <property type="match status" value="1"/>
</dbReference>
<evidence type="ECO:0000259" key="13">
    <source>
        <dbReference type="Pfam" id="PF00535"/>
    </source>
</evidence>
<evidence type="ECO:0000256" key="9">
    <source>
        <dbReference type="ARBA" id="ARBA00022968"/>
    </source>
</evidence>
<evidence type="ECO:0000256" key="6">
    <source>
        <dbReference type="ARBA" id="ARBA00022679"/>
    </source>
</evidence>
<keyword evidence="7" id="KW-0812">Transmembrane</keyword>
<dbReference type="PANTHER" id="PTHR10859">
    <property type="entry name" value="GLYCOSYL TRANSFERASE"/>
    <property type="match status" value="1"/>
</dbReference>
<dbReference type="AlphaFoldDB" id="H5SIN5"/>
<evidence type="ECO:0000256" key="12">
    <source>
        <dbReference type="ARBA" id="ARBA00045097"/>
    </source>
</evidence>
<reference evidence="14" key="2">
    <citation type="journal article" date="2012" name="PLoS ONE">
        <title>A Deeply Branching Thermophilic Bacterium with an Ancient Acetyl-CoA Pathway Dominates a Subsurface Ecosystem.</title>
        <authorList>
            <person name="Takami H."/>
            <person name="Noguchi H."/>
            <person name="Takaki Y."/>
            <person name="Uchiyama I."/>
            <person name="Toyoda A."/>
            <person name="Nishi S."/>
            <person name="Chee G.-J."/>
            <person name="Arai W."/>
            <person name="Nunoura T."/>
            <person name="Itoh T."/>
            <person name="Hattori M."/>
            <person name="Takai K."/>
        </authorList>
    </citation>
    <scope>NUCLEOTIDE SEQUENCE</scope>
</reference>
<keyword evidence="8" id="KW-0256">Endoplasmic reticulum</keyword>
<reference evidence="14" key="1">
    <citation type="journal article" date="2005" name="Environ. Microbiol.">
        <title>Genetic and functional properties of uncultivated thermophilic crenarchaeotes from a subsurface gold mine as revealed by analysis of genome fragments.</title>
        <authorList>
            <person name="Nunoura T."/>
            <person name="Hirayama H."/>
            <person name="Takami H."/>
            <person name="Oida H."/>
            <person name="Nishi S."/>
            <person name="Shimamura S."/>
            <person name="Suzuki Y."/>
            <person name="Inagaki F."/>
            <person name="Takai K."/>
            <person name="Nealson K.H."/>
            <person name="Horikoshi K."/>
        </authorList>
    </citation>
    <scope>NUCLEOTIDE SEQUENCE</scope>
</reference>
<dbReference type="GO" id="GO:0004581">
    <property type="term" value="F:dolichyl-phosphate beta-glucosyltransferase activity"/>
    <property type="evidence" value="ECO:0007669"/>
    <property type="project" value="UniProtKB-EC"/>
</dbReference>
<dbReference type="PANTHER" id="PTHR10859:SF91">
    <property type="entry name" value="DOLICHYL-PHOSPHATE BETA-GLUCOSYLTRANSFERASE"/>
    <property type="match status" value="1"/>
</dbReference>
<organism evidence="14">
    <name type="scientific">uncultured Bacteroidota bacterium</name>
    <dbReference type="NCBI Taxonomy" id="152509"/>
    <lineage>
        <taxon>Bacteria</taxon>
        <taxon>Pseudomonadati</taxon>
        <taxon>Bacteroidota</taxon>
        <taxon>environmental samples</taxon>
    </lineage>
</organism>
<evidence type="ECO:0000256" key="11">
    <source>
        <dbReference type="ARBA" id="ARBA00023136"/>
    </source>
</evidence>
<comment type="subcellular location">
    <subcellularLocation>
        <location evidence="1">Endoplasmic reticulum membrane</location>
        <topology evidence="1">Single-pass membrane protein</topology>
    </subcellularLocation>
</comment>
<comment type="similarity">
    <text evidence="3">Belongs to the glycosyltransferase 2 family.</text>
</comment>
<gene>
    <name evidence="14" type="ORF">HGMM_F33H03C30</name>
</gene>
<evidence type="ECO:0000256" key="3">
    <source>
        <dbReference type="ARBA" id="ARBA00006739"/>
    </source>
</evidence>
<comment type="catalytic activity">
    <reaction evidence="12">
        <text>a di-trans,poly-cis-dolichyl phosphate + UDP-alpha-D-glucose = a di-trans,poly-cis-dolichyl beta-D-glucosyl phosphate + UDP</text>
        <dbReference type="Rhea" id="RHEA:15401"/>
        <dbReference type="Rhea" id="RHEA-COMP:19498"/>
        <dbReference type="Rhea" id="RHEA-COMP:19502"/>
        <dbReference type="ChEBI" id="CHEBI:57525"/>
        <dbReference type="ChEBI" id="CHEBI:57683"/>
        <dbReference type="ChEBI" id="CHEBI:58223"/>
        <dbReference type="ChEBI" id="CHEBI:58885"/>
        <dbReference type="EC" id="2.4.1.117"/>
    </reaction>
    <physiologicalReaction direction="left-to-right" evidence="12">
        <dbReference type="Rhea" id="RHEA:15402"/>
    </physiologicalReaction>
</comment>
<proteinExistence type="inferred from homology"/>
<keyword evidence="6 14" id="KW-0808">Transferase</keyword>
<evidence type="ECO:0000256" key="10">
    <source>
        <dbReference type="ARBA" id="ARBA00022989"/>
    </source>
</evidence>
<keyword evidence="11" id="KW-0472">Membrane</keyword>
<dbReference type="InterPro" id="IPR029044">
    <property type="entry name" value="Nucleotide-diphossugar_trans"/>
</dbReference>
<feature type="domain" description="Glycosyltransferase 2-like" evidence="13">
    <location>
        <begin position="11"/>
        <end position="129"/>
    </location>
</feature>
<evidence type="ECO:0000256" key="2">
    <source>
        <dbReference type="ARBA" id="ARBA00004922"/>
    </source>
</evidence>
<keyword evidence="10" id="KW-1133">Transmembrane helix</keyword>
<keyword evidence="9" id="KW-0735">Signal-anchor</keyword>
<dbReference type="GO" id="GO:0006487">
    <property type="term" value="P:protein N-linked glycosylation"/>
    <property type="evidence" value="ECO:0007669"/>
    <property type="project" value="TreeGrafter"/>
</dbReference>
<evidence type="ECO:0000256" key="5">
    <source>
        <dbReference type="ARBA" id="ARBA00022676"/>
    </source>
</evidence>
<dbReference type="Pfam" id="PF00535">
    <property type="entry name" value="Glycos_transf_2"/>
    <property type="match status" value="1"/>
</dbReference>
<keyword evidence="5" id="KW-0328">Glycosyltransferase</keyword>
<evidence type="ECO:0000256" key="8">
    <source>
        <dbReference type="ARBA" id="ARBA00022824"/>
    </source>
</evidence>
<sequence>MNEQAEAPELSLVIPAYNEEERIAGTLEKVLAYLGTMPCTWELIVVDDGSSDRTSEVASSFAPHVQVLSMPRNCGKGAAVRTGMLAVRGRFRVFTDADLSTPIEELGKMRTAFDSGADVVIGSRRLQPGLIRKHQPWYRELIGIAGNKLIQALLLPGFEDTQCGFKGCTAHAAVEIFSRAVIDGFAFDIEMLYLALLLGFRIEQIPVEWYNDERSRVRAVRDTLRTLAEVFAIRRRHRGRSYSTVTRTL</sequence>
<dbReference type="InterPro" id="IPR001173">
    <property type="entry name" value="Glyco_trans_2-like"/>
</dbReference>
<dbReference type="SUPFAM" id="SSF53448">
    <property type="entry name" value="Nucleotide-diphospho-sugar transferases"/>
    <property type="match status" value="1"/>
</dbReference>
<comment type="pathway">
    <text evidence="2">Protein modification; protein glycosylation.</text>
</comment>
<evidence type="ECO:0000256" key="4">
    <source>
        <dbReference type="ARBA" id="ARBA00012583"/>
    </source>
</evidence>
<evidence type="ECO:0000256" key="1">
    <source>
        <dbReference type="ARBA" id="ARBA00004389"/>
    </source>
</evidence>